<reference evidence="1 2" key="1">
    <citation type="submission" date="2018-07" db="EMBL/GenBank/DDBJ databases">
        <title>Genomic Encyclopedia of Type Strains, Phase III (KMG-III): the genomes of soil and plant-associated and newly described type strains.</title>
        <authorList>
            <person name="Whitman W."/>
        </authorList>
    </citation>
    <scope>NUCLEOTIDE SEQUENCE [LARGE SCALE GENOMIC DNA]</scope>
    <source>
        <strain evidence="1 2">CECT 7958</strain>
    </source>
</reference>
<dbReference type="EMBL" id="QPJO01000001">
    <property type="protein sequence ID" value="RCW93454.1"/>
    <property type="molecule type" value="Genomic_DNA"/>
</dbReference>
<sequence length="269" mass="30557">MSHILKSSFYCMLLLTCFSSCKNENKSPIVEETPELIIEQEPASPIETIEKAYNKDEFLSKAAIQTDIVINFGGQERLNATMTYLTNSTQGKIALNDGTFIYYQDDKVFHSPDLVNEKAVRFDAYTWMYFLLFPNKLSDDGTIWSDVESLKLQDKIYNAQTLTFEANTGDAPDDWYVVYSDPKTHMIDYVGYIVTVNKSKEAAESDPHAIGYSDYKTIDGVPVAHQWEFYEWTKAGGIGKVIGDATLSNVKFVTLDEETFKVPENFIEK</sequence>
<proteinExistence type="predicted"/>
<dbReference type="OrthoDB" id="282859at2"/>
<dbReference type="RefSeq" id="WP_147269426.1">
    <property type="nucleotide sequence ID" value="NZ_QPJO01000001.1"/>
</dbReference>
<evidence type="ECO:0000313" key="2">
    <source>
        <dbReference type="Proteomes" id="UP000253436"/>
    </source>
</evidence>
<organism evidence="1 2">
    <name type="scientific">Winogradskyella arenosi</name>
    <dbReference type="NCBI Taxonomy" id="533325"/>
    <lineage>
        <taxon>Bacteria</taxon>
        <taxon>Pseudomonadati</taxon>
        <taxon>Bacteroidota</taxon>
        <taxon>Flavobacteriia</taxon>
        <taxon>Flavobacteriales</taxon>
        <taxon>Flavobacteriaceae</taxon>
        <taxon>Winogradskyella</taxon>
    </lineage>
</organism>
<accession>A0A368ZI79</accession>
<dbReference type="Pfam" id="PF20113">
    <property type="entry name" value="DUF6503"/>
    <property type="match status" value="1"/>
</dbReference>
<dbReference type="InterPro" id="IPR045444">
    <property type="entry name" value="DUF6503"/>
</dbReference>
<dbReference type="AlphaFoldDB" id="A0A368ZI79"/>
<name>A0A368ZI79_9FLAO</name>
<keyword evidence="2" id="KW-1185">Reference proteome</keyword>
<gene>
    <name evidence="1" type="ORF">DFQ08_101249</name>
</gene>
<comment type="caution">
    <text evidence="1">The sequence shown here is derived from an EMBL/GenBank/DDBJ whole genome shotgun (WGS) entry which is preliminary data.</text>
</comment>
<dbReference type="Proteomes" id="UP000253436">
    <property type="component" value="Unassembled WGS sequence"/>
</dbReference>
<evidence type="ECO:0000313" key="1">
    <source>
        <dbReference type="EMBL" id="RCW93454.1"/>
    </source>
</evidence>
<protein>
    <submittedName>
        <fullName evidence="1">Uncharacterized protein</fullName>
    </submittedName>
</protein>